<comment type="caution">
    <text evidence="1">The sequence shown here is derived from an EMBL/GenBank/DDBJ whole genome shotgun (WGS) entry which is preliminary data.</text>
</comment>
<name>A0ABT3DFY3_9BACI</name>
<protein>
    <submittedName>
        <fullName evidence="1">Uncharacterized protein</fullName>
    </submittedName>
</protein>
<reference evidence="1 2" key="1">
    <citation type="submission" date="2022-10" db="EMBL/GenBank/DDBJ databases">
        <title>Draft genome assembly of moderately radiation resistant bacterium Metabacillus halosaccharovorans.</title>
        <authorList>
            <person name="Pal S."/>
            <person name="Gopinathan A."/>
        </authorList>
    </citation>
    <scope>NUCLEOTIDE SEQUENCE [LARGE SCALE GENOMIC DNA]</scope>
    <source>
        <strain evidence="1 2">VITHBRA001</strain>
    </source>
</reference>
<organism evidence="1 2">
    <name type="scientific">Metabacillus halosaccharovorans</name>
    <dbReference type="NCBI Taxonomy" id="930124"/>
    <lineage>
        <taxon>Bacteria</taxon>
        <taxon>Bacillati</taxon>
        <taxon>Bacillota</taxon>
        <taxon>Bacilli</taxon>
        <taxon>Bacillales</taxon>
        <taxon>Bacillaceae</taxon>
        <taxon>Metabacillus</taxon>
    </lineage>
</organism>
<dbReference type="EMBL" id="JAOYEY010000035">
    <property type="protein sequence ID" value="MCV9885963.1"/>
    <property type="molecule type" value="Genomic_DNA"/>
</dbReference>
<keyword evidence="2" id="KW-1185">Reference proteome</keyword>
<gene>
    <name evidence="1" type="ORF">OIH86_09860</name>
</gene>
<dbReference type="Proteomes" id="UP001526147">
    <property type="component" value="Unassembled WGS sequence"/>
</dbReference>
<dbReference type="RefSeq" id="WP_264142649.1">
    <property type="nucleotide sequence ID" value="NZ_JAOYEY010000035.1"/>
</dbReference>
<evidence type="ECO:0000313" key="1">
    <source>
        <dbReference type="EMBL" id="MCV9885963.1"/>
    </source>
</evidence>
<accession>A0ABT3DFY3</accession>
<sequence length="333" mass="39051">MIKTIRFNQIFIILLLSFPFLVSFETTNIDDKTFASFQSPEGIDFTSYTPSWDEDKLKDLYKELLLNKHGQEISELNEVRILGGTHSSTNTKGSYHSLTKTIVLYQGNQYETPVDYRETLSHEYGHHFAYHYFPSHHLPFSEWQRIRGIDVADIRWDAFWNYNERYHAFYPQEILADDYVLLYGATSEVESKDVMSNEIFYLRTQHENQDIPNVLENKKLHSFLEEKTGLSIDSSRIIESPSLIEWNDQTIRFSVSSRDHIAYRLNLELINQNEKQLVELYEVTSHDTNTLTFNLHDQEIINLADYEYALISIDIVDLTTSIGFETDETRVSL</sequence>
<evidence type="ECO:0000313" key="2">
    <source>
        <dbReference type="Proteomes" id="UP001526147"/>
    </source>
</evidence>
<proteinExistence type="predicted"/>